<dbReference type="Pfam" id="PF12974">
    <property type="entry name" value="Phosphonate-bd"/>
    <property type="match status" value="1"/>
</dbReference>
<dbReference type="GO" id="GO:0005615">
    <property type="term" value="C:extracellular space"/>
    <property type="evidence" value="ECO:0007669"/>
    <property type="project" value="TreeGrafter"/>
</dbReference>
<organism evidence="3">
    <name type="scientific">uncultured Poseidoniia archaeon</name>
    <dbReference type="NCBI Taxonomy" id="1697135"/>
    <lineage>
        <taxon>Archaea</taxon>
        <taxon>Methanobacteriati</taxon>
        <taxon>Thermoplasmatota</taxon>
        <taxon>Candidatus Poseidoniia</taxon>
        <taxon>environmental samples</taxon>
    </lineage>
</organism>
<proteinExistence type="predicted"/>
<dbReference type="EMBL" id="KP211913">
    <property type="protein sequence ID" value="ANV80957.1"/>
    <property type="molecule type" value="Genomic_DNA"/>
</dbReference>
<dbReference type="PANTHER" id="PTHR11485:SF29">
    <property type="entry name" value="TRANSFERRIN 2"/>
    <property type="match status" value="1"/>
</dbReference>
<dbReference type="GO" id="GO:0005886">
    <property type="term" value="C:plasma membrane"/>
    <property type="evidence" value="ECO:0007669"/>
    <property type="project" value="TreeGrafter"/>
</dbReference>
<name>A0A1B1TF84_9ARCH</name>
<dbReference type="PRINTS" id="PR00422">
    <property type="entry name" value="TRANSFERRIN"/>
</dbReference>
<dbReference type="PROSITE" id="PS51408">
    <property type="entry name" value="TRANSFERRIN_LIKE_4"/>
    <property type="match status" value="1"/>
</dbReference>
<dbReference type="AlphaFoldDB" id="A0A1B1TF84"/>
<reference evidence="3" key="1">
    <citation type="submission" date="2014-11" db="EMBL/GenBank/DDBJ databases">
        <authorList>
            <person name="Zhu J."/>
            <person name="Qi W."/>
            <person name="Song R."/>
        </authorList>
    </citation>
    <scope>NUCLEOTIDE SEQUENCE</scope>
</reference>
<evidence type="ECO:0000313" key="3">
    <source>
        <dbReference type="EMBL" id="ANV80957.1"/>
    </source>
</evidence>
<evidence type="ECO:0000259" key="2">
    <source>
        <dbReference type="PROSITE" id="PS51408"/>
    </source>
</evidence>
<feature type="region of interest" description="Disordered" evidence="1">
    <location>
        <begin position="1"/>
        <end position="22"/>
    </location>
</feature>
<feature type="domain" description="Transferrin-like" evidence="2">
    <location>
        <begin position="358"/>
        <end position="680"/>
    </location>
</feature>
<dbReference type="Gene3D" id="3.40.190.10">
    <property type="entry name" value="Periplasmic binding protein-like II"/>
    <property type="match status" value="2"/>
</dbReference>
<dbReference type="GO" id="GO:0006826">
    <property type="term" value="P:iron ion transport"/>
    <property type="evidence" value="ECO:0007669"/>
    <property type="project" value="TreeGrafter"/>
</dbReference>
<reference evidence="3" key="2">
    <citation type="journal article" date="2015" name="ISME J.">
        <title>A new class of marine Euryarchaeota group II from the Mediterranean deep chlorophyll maximum.</title>
        <authorList>
            <person name="Martin-Cuadrado A.B."/>
            <person name="Garcia-Heredia I."/>
            <person name="Molto A.G."/>
            <person name="Lopez-Ubeda R."/>
            <person name="Kimes N."/>
            <person name="Lopez-Garcia P."/>
            <person name="Moreira D."/>
            <person name="Rodriguez-Valera F."/>
        </authorList>
    </citation>
    <scope>NUCLEOTIDE SEQUENCE</scope>
</reference>
<dbReference type="Pfam" id="PF00405">
    <property type="entry name" value="Transferrin"/>
    <property type="match status" value="1"/>
</dbReference>
<dbReference type="InterPro" id="IPR001156">
    <property type="entry name" value="Transferrin-like_dom"/>
</dbReference>
<sequence length="720" mass="76719">MVTTAMAGCIGSDDDSTSSTDNCSGDELKIAYEIKEDLTDIDLSNPQQIADYLCDKLDMDVSLYDVGSSGIAMEALRFGNADIAMNIDGGPAWVGWNAYELDVMAADTKSDGRAYYDAHAWVKADSEMAVAHLDNDDSTDPFSLLAGKTSCHTGWLKSAGMLMPMGYMIGNGYVTVQGDMSDTETLRTTINNYFDGSTGAGNPASIPESGALYSGYSGAVECLSTGYGDVAFAKDSTVASYCANEDTTLNQAWCLDMTQYVALPKFGSSPSHSVMYNSDVLAADKVTLIQDALVAMKDDTNGLEILNNVLGTDAMIVTDAETHLGTYGAALQNIPGISSKYGNAFTNGSQTSPLKSTINIAYYLADDASANANAQGMADRLASDLGVNVNLYDVSSEGMIIQALRFGNADIGFMEGGPAWIGWKQYGLSVLAVETTTMEGATHYNASAWVLNGSDIANAHLDGDDSTDPFALMTGKTSCHTGWLKSAGMLMPMGYLIKNGYVTPVGDNTDVNSLRTTIDNHFDGSASNGNPASIPDSGALYSGYSGAIECLSEGYGDVAFAKGDDFSTVEKYCGDDNASENEDWCLPMDQYVQLPSFGQSPSHPVMYNPELLDVHTRNAILNAMLSWNDEMWIENYPMGGQNYTGCYNMVTHQVADIPMNQCGGEILSSVTSKGYGLKAGNSQNHLASYSDLLGSVPGLSEYYHSSDKYGITDAETSEQE</sequence>
<accession>A0A1B1TF84</accession>
<dbReference type="SUPFAM" id="SSF53850">
    <property type="entry name" value="Periplasmic binding protein-like II"/>
    <property type="match status" value="2"/>
</dbReference>
<protein>
    <submittedName>
        <fullName evidence="3">ABC-type phosphate/phosphonate transport protein, periplasmic component</fullName>
    </submittedName>
</protein>
<evidence type="ECO:0000256" key="1">
    <source>
        <dbReference type="SAM" id="MobiDB-lite"/>
    </source>
</evidence>
<dbReference type="PANTHER" id="PTHR11485">
    <property type="entry name" value="TRANSFERRIN"/>
    <property type="match status" value="1"/>
</dbReference>
<dbReference type="SMART" id="SM00094">
    <property type="entry name" value="TR_FER"/>
    <property type="match status" value="1"/>
</dbReference>